<dbReference type="SUPFAM" id="SSF81606">
    <property type="entry name" value="PP2C-like"/>
    <property type="match status" value="1"/>
</dbReference>
<dbReference type="Proteomes" id="UP001152561">
    <property type="component" value="Unassembled WGS sequence"/>
</dbReference>
<proteinExistence type="predicted"/>
<feature type="compositionally biased region" description="Basic and acidic residues" evidence="1">
    <location>
        <begin position="96"/>
        <end position="111"/>
    </location>
</feature>
<dbReference type="PANTHER" id="PTHR47992">
    <property type="entry name" value="PROTEIN PHOSPHATASE"/>
    <property type="match status" value="1"/>
</dbReference>
<sequence>MISDSGNNKPRDLFHKRVLKSYHKRQQIQQRMTTSDEDAAAANCGNFVPKKRFRVRKNEPIDKSSSNSTTTIESSSKNSSSSTVVVSTSQGPPENQELKPDGKKRVEDADGKILNWNGSRVQGVLATSRSIGDHYLKSYLILEPEVTVYNKMNGTNS</sequence>
<evidence type="ECO:0000313" key="3">
    <source>
        <dbReference type="EMBL" id="KAJ8527012.1"/>
    </source>
</evidence>
<dbReference type="OrthoDB" id="10264738at2759"/>
<comment type="caution">
    <text evidence="3">The sequence shown here is derived from an EMBL/GenBank/DDBJ whole genome shotgun (WGS) entry which is preliminary data.</text>
</comment>
<gene>
    <name evidence="3" type="ORF">K7X08_029489</name>
</gene>
<organism evidence="3 4">
    <name type="scientific">Anisodus acutangulus</name>
    <dbReference type="NCBI Taxonomy" id="402998"/>
    <lineage>
        <taxon>Eukaryota</taxon>
        <taxon>Viridiplantae</taxon>
        <taxon>Streptophyta</taxon>
        <taxon>Embryophyta</taxon>
        <taxon>Tracheophyta</taxon>
        <taxon>Spermatophyta</taxon>
        <taxon>Magnoliopsida</taxon>
        <taxon>eudicotyledons</taxon>
        <taxon>Gunneridae</taxon>
        <taxon>Pentapetalae</taxon>
        <taxon>asterids</taxon>
        <taxon>lamiids</taxon>
        <taxon>Solanales</taxon>
        <taxon>Solanaceae</taxon>
        <taxon>Solanoideae</taxon>
        <taxon>Hyoscyameae</taxon>
        <taxon>Anisodus</taxon>
    </lineage>
</organism>
<dbReference type="AlphaFoldDB" id="A0A9Q1QTU7"/>
<feature type="compositionally biased region" description="Low complexity" evidence="1">
    <location>
        <begin position="64"/>
        <end position="89"/>
    </location>
</feature>
<keyword evidence="4" id="KW-1185">Reference proteome</keyword>
<dbReference type="EMBL" id="JAJAGQ010000024">
    <property type="protein sequence ID" value="KAJ8527012.1"/>
    <property type="molecule type" value="Genomic_DNA"/>
</dbReference>
<evidence type="ECO:0000259" key="2">
    <source>
        <dbReference type="Pfam" id="PF00481"/>
    </source>
</evidence>
<dbReference type="GO" id="GO:0004722">
    <property type="term" value="F:protein serine/threonine phosphatase activity"/>
    <property type="evidence" value="ECO:0007669"/>
    <property type="project" value="InterPro"/>
</dbReference>
<feature type="domain" description="PPM-type phosphatase" evidence="2">
    <location>
        <begin position="101"/>
        <end position="149"/>
    </location>
</feature>
<protein>
    <recommendedName>
        <fullName evidence="2">PPM-type phosphatase domain-containing protein</fullName>
    </recommendedName>
</protein>
<evidence type="ECO:0000313" key="4">
    <source>
        <dbReference type="Proteomes" id="UP001152561"/>
    </source>
</evidence>
<feature type="region of interest" description="Disordered" evidence="1">
    <location>
        <begin position="23"/>
        <end position="111"/>
    </location>
</feature>
<dbReference type="Gene3D" id="3.60.40.10">
    <property type="entry name" value="PPM-type phosphatase domain"/>
    <property type="match status" value="1"/>
</dbReference>
<dbReference type="InterPro" id="IPR001932">
    <property type="entry name" value="PPM-type_phosphatase-like_dom"/>
</dbReference>
<dbReference type="InterPro" id="IPR036457">
    <property type="entry name" value="PPM-type-like_dom_sf"/>
</dbReference>
<dbReference type="InterPro" id="IPR015655">
    <property type="entry name" value="PP2C"/>
</dbReference>
<name>A0A9Q1QTU7_9SOLA</name>
<evidence type="ECO:0000256" key="1">
    <source>
        <dbReference type="SAM" id="MobiDB-lite"/>
    </source>
</evidence>
<accession>A0A9Q1QTU7</accession>
<reference evidence="4" key="1">
    <citation type="journal article" date="2023" name="Proc. Natl. Acad. Sci. U.S.A.">
        <title>Genomic and structural basis for evolution of tropane alkaloid biosynthesis.</title>
        <authorList>
            <person name="Wanga Y.-J."/>
            <person name="Taina T."/>
            <person name="Yua J.-Y."/>
            <person name="Lia J."/>
            <person name="Xua B."/>
            <person name="Chenc J."/>
            <person name="D'Auriad J.C."/>
            <person name="Huanga J.-P."/>
            <person name="Huanga S.-X."/>
        </authorList>
    </citation>
    <scope>NUCLEOTIDE SEQUENCE [LARGE SCALE GENOMIC DNA]</scope>
    <source>
        <strain evidence="4">cv. KIB-2019</strain>
    </source>
</reference>
<dbReference type="Pfam" id="PF00481">
    <property type="entry name" value="PP2C"/>
    <property type="match status" value="1"/>
</dbReference>